<sequence>MTSQQDLLYSKLYALEIPKEDIKEEEENEEYERLDKYINDITEWIEVGHLTAFEIEQHIKQDDLDIQTIEPLENKMKEMEKTIENCIELKEEVKMMKYKLKLTKIQSEWSGLQHFIRSLKSIVEEMNEKRKVRGWMESILINVDSLSLMIFQFQEKRHQNIPFENLLVEIDNQVGPLFNDVERVYQRMTNDNIEDDELLRKHMLVQEKWESLRIEIDELKMELKEDRWLAVFKQVADQVEGMMDGLDKTVSQYVHQMRRNTPQSTCSTSSTDSSSSITLSSKLKSIEKNFDAKFKYYTPSIDKMLTMLGNGIAARVSKDTITLKRHQAMIQRWDQLKLTMDHLRKREMLYDRPMSPARSSSRLSESSSFKSPEPDFFRARSPLFTPIERSTTPNNTRWRSSPIERSTTPNHLRWRSSPVEKHLSDTSSVDSFIKQRNEEYEERKIQKRTSANQLRSSPVMIRRAVTPSLIPRPKTPHNEIPRPRSSIARKIVEEKKGNGSHFLVNDRKHYKPDMKDELDIEIATMINASPVTIHCQKAPQGQGKYYFGNELTPSLGGGKKVYSCKLMTYRNKKNKVLIRVGGGWQDLEIFLLEHMNLVGN</sequence>
<evidence type="ECO:0000259" key="6">
    <source>
        <dbReference type="PROSITE" id="PS51460"/>
    </source>
</evidence>
<dbReference type="Gene3D" id="3.30.920.20">
    <property type="entry name" value="Gas2-like domain"/>
    <property type="match status" value="1"/>
</dbReference>
<dbReference type="GO" id="GO:0043332">
    <property type="term" value="C:mating projection tip"/>
    <property type="evidence" value="ECO:0007669"/>
    <property type="project" value="TreeGrafter"/>
</dbReference>
<dbReference type="PROSITE" id="PS51460">
    <property type="entry name" value="GAR"/>
    <property type="match status" value="1"/>
</dbReference>
<dbReference type="InterPro" id="IPR003108">
    <property type="entry name" value="GAR_dom"/>
</dbReference>
<feature type="domain" description="GAR" evidence="6">
    <location>
        <begin position="513"/>
        <end position="598"/>
    </location>
</feature>
<comment type="caution">
    <text evidence="7">The sequence shown here is derived from an EMBL/GenBank/DDBJ whole genome shotgun (WGS) entry which is preliminary data.</text>
</comment>
<feature type="region of interest" description="Disordered" evidence="5">
    <location>
        <begin position="386"/>
        <end position="411"/>
    </location>
</feature>
<keyword evidence="3" id="KW-0206">Cytoskeleton</keyword>
<reference evidence="7" key="1">
    <citation type="journal article" date="2020" name="Microb. Genom.">
        <title>Genetic diversity of clinical and environmental Mucorales isolates obtained from an investigation of mucormycosis cases among solid organ transplant recipients.</title>
        <authorList>
            <person name="Nguyen M.H."/>
            <person name="Kaul D."/>
            <person name="Muto C."/>
            <person name="Cheng S.J."/>
            <person name="Richter R.A."/>
            <person name="Bruno V.M."/>
            <person name="Liu G."/>
            <person name="Beyhan S."/>
            <person name="Sundermann A.J."/>
            <person name="Mounaud S."/>
            <person name="Pasculle A.W."/>
            <person name="Nierman W.C."/>
            <person name="Driscoll E."/>
            <person name="Cumbie R."/>
            <person name="Clancy C.J."/>
            <person name="Dupont C.L."/>
        </authorList>
    </citation>
    <scope>NUCLEOTIDE SEQUENCE</scope>
    <source>
        <strain evidence="7">GL11</strain>
    </source>
</reference>
<comment type="subcellular location">
    <subcellularLocation>
        <location evidence="1">Cytoplasm</location>
        <location evidence="1">Cytoskeleton</location>
    </subcellularLocation>
</comment>
<dbReference type="InterPro" id="IPR013889">
    <property type="entry name" value="Karyogamy_KAR9"/>
</dbReference>
<evidence type="ECO:0000256" key="2">
    <source>
        <dbReference type="ARBA" id="ARBA00022490"/>
    </source>
</evidence>
<evidence type="ECO:0000313" key="7">
    <source>
        <dbReference type="EMBL" id="KAG1308143.1"/>
    </source>
</evidence>
<keyword evidence="2" id="KW-0963">Cytoplasm</keyword>
<feature type="compositionally biased region" description="Low complexity" evidence="5">
    <location>
        <begin position="352"/>
        <end position="371"/>
    </location>
</feature>
<feature type="compositionally biased region" description="Low complexity" evidence="5">
    <location>
        <begin position="264"/>
        <end position="278"/>
    </location>
</feature>
<evidence type="ECO:0000313" key="8">
    <source>
        <dbReference type="Proteomes" id="UP000716291"/>
    </source>
</evidence>
<accession>A0A9P6X9A5</accession>
<dbReference type="Proteomes" id="UP000716291">
    <property type="component" value="Unassembled WGS sequence"/>
</dbReference>
<feature type="compositionally biased region" description="Polar residues" evidence="5">
    <location>
        <begin position="388"/>
        <end position="410"/>
    </location>
</feature>
<keyword evidence="8" id="KW-1185">Reference proteome</keyword>
<dbReference type="GO" id="GO:0008017">
    <property type="term" value="F:microtubule binding"/>
    <property type="evidence" value="ECO:0007669"/>
    <property type="project" value="InterPro"/>
</dbReference>
<dbReference type="InterPro" id="IPR036534">
    <property type="entry name" value="GAR_dom_sf"/>
</dbReference>
<dbReference type="GO" id="GO:0051293">
    <property type="term" value="P:establishment of spindle localization"/>
    <property type="evidence" value="ECO:0007669"/>
    <property type="project" value="TreeGrafter"/>
</dbReference>
<protein>
    <recommendedName>
        <fullName evidence="6">GAR domain-containing protein</fullName>
    </recommendedName>
</protein>
<dbReference type="Pfam" id="PF02187">
    <property type="entry name" value="GAS2"/>
    <property type="match status" value="1"/>
</dbReference>
<dbReference type="SUPFAM" id="SSF143575">
    <property type="entry name" value="GAS2 domain-like"/>
    <property type="match status" value="1"/>
</dbReference>
<dbReference type="OrthoDB" id="5559380at2759"/>
<dbReference type="GO" id="GO:0030473">
    <property type="term" value="P:nuclear migration along microtubule"/>
    <property type="evidence" value="ECO:0007669"/>
    <property type="project" value="TreeGrafter"/>
</dbReference>
<name>A0A9P6X9A5_RHIOR</name>
<dbReference type="PANTHER" id="PTHR37271">
    <property type="entry name" value="KARYOGAMY PROTEIN KAR9"/>
    <property type="match status" value="1"/>
</dbReference>
<evidence type="ECO:0000256" key="1">
    <source>
        <dbReference type="ARBA" id="ARBA00004245"/>
    </source>
</evidence>
<gene>
    <name evidence="7" type="ORF">G6F64_006269</name>
</gene>
<dbReference type="EMBL" id="JAANQT010000823">
    <property type="protein sequence ID" value="KAG1308143.1"/>
    <property type="molecule type" value="Genomic_DNA"/>
</dbReference>
<evidence type="ECO:0000256" key="5">
    <source>
        <dbReference type="SAM" id="MobiDB-lite"/>
    </source>
</evidence>
<evidence type="ECO:0000256" key="3">
    <source>
        <dbReference type="ARBA" id="ARBA00023212"/>
    </source>
</evidence>
<dbReference type="GO" id="GO:0005816">
    <property type="term" value="C:spindle pole body"/>
    <property type="evidence" value="ECO:0007669"/>
    <property type="project" value="TreeGrafter"/>
</dbReference>
<dbReference type="AlphaFoldDB" id="A0A9P6X9A5"/>
<proteinExistence type="predicted"/>
<feature type="coiled-coil region" evidence="4">
    <location>
        <begin position="69"/>
        <end position="96"/>
    </location>
</feature>
<dbReference type="GO" id="GO:0005938">
    <property type="term" value="C:cell cortex"/>
    <property type="evidence" value="ECO:0007669"/>
    <property type="project" value="TreeGrafter"/>
</dbReference>
<keyword evidence="4" id="KW-0175">Coiled coil</keyword>
<dbReference type="Pfam" id="PF08580">
    <property type="entry name" value="KAR9"/>
    <property type="match status" value="1"/>
</dbReference>
<organism evidence="7 8">
    <name type="scientific">Rhizopus oryzae</name>
    <name type="common">Mucormycosis agent</name>
    <name type="synonym">Rhizopus arrhizus var. delemar</name>
    <dbReference type="NCBI Taxonomy" id="64495"/>
    <lineage>
        <taxon>Eukaryota</taxon>
        <taxon>Fungi</taxon>
        <taxon>Fungi incertae sedis</taxon>
        <taxon>Mucoromycota</taxon>
        <taxon>Mucoromycotina</taxon>
        <taxon>Mucoromycetes</taxon>
        <taxon>Mucorales</taxon>
        <taxon>Mucorineae</taxon>
        <taxon>Rhizopodaceae</taxon>
        <taxon>Rhizopus</taxon>
    </lineage>
</organism>
<evidence type="ECO:0000256" key="4">
    <source>
        <dbReference type="SAM" id="Coils"/>
    </source>
</evidence>
<dbReference type="PANTHER" id="PTHR37271:SF1">
    <property type="entry name" value="KARYOGAMY PROTEIN KAR9"/>
    <property type="match status" value="1"/>
</dbReference>
<feature type="region of interest" description="Disordered" evidence="5">
    <location>
        <begin position="258"/>
        <end position="278"/>
    </location>
</feature>
<feature type="region of interest" description="Disordered" evidence="5">
    <location>
        <begin position="352"/>
        <end position="374"/>
    </location>
</feature>